<reference evidence="5" key="1">
    <citation type="journal article" date="2014" name="Proc. Natl. Acad. Sci. U.S.A.">
        <title>Extensive sampling of basidiomycete genomes demonstrates inadequacy of the white-rot/brown-rot paradigm for wood decay fungi.</title>
        <authorList>
            <person name="Riley R."/>
            <person name="Salamov A.A."/>
            <person name="Brown D.W."/>
            <person name="Nagy L.G."/>
            <person name="Floudas D."/>
            <person name="Held B.W."/>
            <person name="Levasseur A."/>
            <person name="Lombard V."/>
            <person name="Morin E."/>
            <person name="Otillar R."/>
            <person name="Lindquist E.A."/>
            <person name="Sun H."/>
            <person name="LaButti K.M."/>
            <person name="Schmutz J."/>
            <person name="Jabbour D."/>
            <person name="Luo H."/>
            <person name="Baker S.E."/>
            <person name="Pisabarro A.G."/>
            <person name="Walton J.D."/>
            <person name="Blanchette R.A."/>
            <person name="Henrissat B."/>
            <person name="Martin F."/>
            <person name="Cullen D."/>
            <person name="Hibbett D.S."/>
            <person name="Grigoriev I.V."/>
        </authorList>
    </citation>
    <scope>NUCLEOTIDE SEQUENCE [LARGE SCALE GENOMIC DNA]</scope>
    <source>
        <strain evidence="5">FD-172 SS1</strain>
    </source>
</reference>
<keyword evidence="3" id="KW-0472">Membrane</keyword>
<name>A0A067MTE1_BOTB1</name>
<sequence>MLARLRSRFARAPPDPHNEYASEARRIAQRRSIISAVFHRVHLVQIAFFAVGYIWMLCLPMQELQRQTYIDENALQPGQVDTYWSWHEVHIADRYLDQLEALRDRNATSEERAAFLNQEFKKLGLPSATQKYSLKSSTGESTGINTYASLAAPRISGAEAIVISASWNSLLSTDTSPALNLRGIATILSLAGFIKRYSHWAKDILFVINDGHLEGMHAFLSAYHGVSQPNMIAEPLTLGAGGVIWTALSVDYPGHSFSHIGIFYEGLNARLPNQDLLNSVQVITRWTGSCPTILYDHLDDYSRPDYELPFGMLKEWINSNPVKEFEMRAGSILRHVGYQYMGRPSGVHGLFHQFRIDAITLFAYPATGPHGFHTIGKTIESSLRTMNNLLERLHASYFFYIMTGPGTFLQIGKYLTAAVLVGIALEFGGLKAWVDSGWEEFEVPLVSGKTLKEEMVEGPNKEHPSSNSQTTNGATEWRRRRRPIIQALYLMLGTHALGGVVFSLITTSWFVQELEARAIAPLSVLAVLSFSVLVLLHPSILSSAKTSPLALLLKAFTQCLAGTTICIISVVNFSLAAVMGILLGIPFFLSSPSQRTHPSKRSSSGLFPTLTCATGFLAYCMLTPMGLCVLASGALGIDQVASAVRRTVWEFEALGVWFLPFVCVVYLPLVWQAALVCILSL</sequence>
<keyword evidence="5" id="KW-1185">Reference proteome</keyword>
<keyword evidence="3" id="KW-1133">Transmembrane helix</keyword>
<feature type="transmembrane region" description="Helical" evidence="3">
    <location>
        <begin position="33"/>
        <end position="56"/>
    </location>
</feature>
<dbReference type="Gene3D" id="3.40.630.10">
    <property type="entry name" value="Zn peptidases"/>
    <property type="match status" value="1"/>
</dbReference>
<dbReference type="HOGENOM" id="CLU_007442_0_0_1"/>
<dbReference type="PANTHER" id="PTHR13304">
    <property type="entry name" value="GLYCOSYLPHOSPHATIDYLINOSITOL ANCHOR ATTACHMENT 1 PROTEIN"/>
    <property type="match status" value="1"/>
</dbReference>
<evidence type="ECO:0000256" key="1">
    <source>
        <dbReference type="SAM" id="Coils"/>
    </source>
</evidence>
<dbReference type="FunCoup" id="A0A067MTE1">
    <property type="interactions" value="256"/>
</dbReference>
<dbReference type="EMBL" id="KL198022">
    <property type="protein sequence ID" value="KDQ17980.1"/>
    <property type="molecule type" value="Genomic_DNA"/>
</dbReference>
<feature type="transmembrane region" description="Helical" evidence="3">
    <location>
        <begin position="560"/>
        <end position="589"/>
    </location>
</feature>
<dbReference type="Proteomes" id="UP000027195">
    <property type="component" value="Unassembled WGS sequence"/>
</dbReference>
<dbReference type="InterPro" id="IPR007246">
    <property type="entry name" value="Gaa1"/>
</dbReference>
<evidence type="ECO:0000313" key="5">
    <source>
        <dbReference type="Proteomes" id="UP000027195"/>
    </source>
</evidence>
<evidence type="ECO:0000256" key="3">
    <source>
        <dbReference type="SAM" id="Phobius"/>
    </source>
</evidence>
<feature type="transmembrane region" description="Helical" evidence="3">
    <location>
        <begin position="518"/>
        <end position="540"/>
    </location>
</feature>
<dbReference type="Pfam" id="PF04114">
    <property type="entry name" value="Gaa1"/>
    <property type="match status" value="1"/>
</dbReference>
<evidence type="ECO:0000313" key="4">
    <source>
        <dbReference type="EMBL" id="KDQ17980.1"/>
    </source>
</evidence>
<feature type="transmembrane region" description="Helical" evidence="3">
    <location>
        <begin position="610"/>
        <end position="637"/>
    </location>
</feature>
<accession>A0A067MTE1</accession>
<feature type="region of interest" description="Disordered" evidence="2">
    <location>
        <begin position="456"/>
        <end position="476"/>
    </location>
</feature>
<organism evidence="4 5">
    <name type="scientific">Botryobasidium botryosum (strain FD-172 SS1)</name>
    <dbReference type="NCBI Taxonomy" id="930990"/>
    <lineage>
        <taxon>Eukaryota</taxon>
        <taxon>Fungi</taxon>
        <taxon>Dikarya</taxon>
        <taxon>Basidiomycota</taxon>
        <taxon>Agaricomycotina</taxon>
        <taxon>Agaricomycetes</taxon>
        <taxon>Cantharellales</taxon>
        <taxon>Botryobasidiaceae</taxon>
        <taxon>Botryobasidium</taxon>
    </lineage>
</organism>
<dbReference type="AlphaFoldDB" id="A0A067MTE1"/>
<keyword evidence="3" id="KW-0812">Transmembrane</keyword>
<feature type="compositionally biased region" description="Polar residues" evidence="2">
    <location>
        <begin position="465"/>
        <end position="474"/>
    </location>
</feature>
<evidence type="ECO:0000256" key="2">
    <source>
        <dbReference type="SAM" id="MobiDB-lite"/>
    </source>
</evidence>
<dbReference type="OrthoDB" id="445301at2759"/>
<dbReference type="GO" id="GO:0016255">
    <property type="term" value="P:attachment of GPI anchor to protein"/>
    <property type="evidence" value="ECO:0007669"/>
    <property type="project" value="TreeGrafter"/>
</dbReference>
<proteinExistence type="predicted"/>
<dbReference type="PANTHER" id="PTHR13304:SF0">
    <property type="entry name" value="GLYCOSYLPHOSPHATIDYLINOSITOL ANCHOR ATTACHMENT 1 PROTEIN"/>
    <property type="match status" value="1"/>
</dbReference>
<feature type="transmembrane region" description="Helical" evidence="3">
    <location>
        <begin position="657"/>
        <end position="679"/>
    </location>
</feature>
<protein>
    <submittedName>
        <fullName evidence="4">Uncharacterized protein</fullName>
    </submittedName>
</protein>
<dbReference type="STRING" id="930990.A0A067MTE1"/>
<feature type="coiled-coil region" evidence="1">
    <location>
        <begin position="92"/>
        <end position="119"/>
    </location>
</feature>
<dbReference type="GO" id="GO:0042765">
    <property type="term" value="C:GPI-anchor transamidase complex"/>
    <property type="evidence" value="ECO:0007669"/>
    <property type="project" value="InterPro"/>
</dbReference>
<dbReference type="InParanoid" id="A0A067MTE1"/>
<feature type="transmembrane region" description="Helical" evidence="3">
    <location>
        <begin position="488"/>
        <end position="511"/>
    </location>
</feature>
<gene>
    <name evidence="4" type="ORF">BOTBODRAFT_29295</name>
</gene>
<keyword evidence="1" id="KW-0175">Coiled coil</keyword>